<sequence length="154" mass="17467">MPEDAIAELPMILKRAPSITTLGLSENFLPYENDWEGSDYSAMGSPSTPEPSMDTIPLWTHTPHLTHLLFEKLSRIGLEHMEEHIGLYRSDCPIRKLTVVDKKLRNAAGNSTEWQNPVLSEHRSKLGRNILVEFDTKALDQKAWAASKTWELVD</sequence>
<gene>
    <name evidence="1" type="ORF">BDN70DRAFT_882426</name>
</gene>
<accession>A0A9P5YXF3</accession>
<organism evidence="1 2">
    <name type="scientific">Pholiota conissans</name>
    <dbReference type="NCBI Taxonomy" id="109636"/>
    <lineage>
        <taxon>Eukaryota</taxon>
        <taxon>Fungi</taxon>
        <taxon>Dikarya</taxon>
        <taxon>Basidiomycota</taxon>
        <taxon>Agaricomycotina</taxon>
        <taxon>Agaricomycetes</taxon>
        <taxon>Agaricomycetidae</taxon>
        <taxon>Agaricales</taxon>
        <taxon>Agaricineae</taxon>
        <taxon>Strophariaceae</taxon>
        <taxon>Pholiota</taxon>
    </lineage>
</organism>
<comment type="caution">
    <text evidence="1">The sequence shown here is derived from an EMBL/GenBank/DDBJ whole genome shotgun (WGS) entry which is preliminary data.</text>
</comment>
<name>A0A9P5YXF3_9AGAR</name>
<evidence type="ECO:0000313" key="2">
    <source>
        <dbReference type="Proteomes" id="UP000807469"/>
    </source>
</evidence>
<proteinExistence type="predicted"/>
<dbReference type="EMBL" id="MU155294">
    <property type="protein sequence ID" value="KAF9476445.1"/>
    <property type="molecule type" value="Genomic_DNA"/>
</dbReference>
<reference evidence="1" key="1">
    <citation type="submission" date="2020-11" db="EMBL/GenBank/DDBJ databases">
        <authorList>
            <consortium name="DOE Joint Genome Institute"/>
            <person name="Ahrendt S."/>
            <person name="Riley R."/>
            <person name="Andreopoulos W."/>
            <person name="Labutti K."/>
            <person name="Pangilinan J."/>
            <person name="Ruiz-Duenas F.J."/>
            <person name="Barrasa J.M."/>
            <person name="Sanchez-Garcia M."/>
            <person name="Camarero S."/>
            <person name="Miyauchi S."/>
            <person name="Serrano A."/>
            <person name="Linde D."/>
            <person name="Babiker R."/>
            <person name="Drula E."/>
            <person name="Ayuso-Fernandez I."/>
            <person name="Pacheco R."/>
            <person name="Padilla G."/>
            <person name="Ferreira P."/>
            <person name="Barriuso J."/>
            <person name="Kellner H."/>
            <person name="Castanera R."/>
            <person name="Alfaro M."/>
            <person name="Ramirez L."/>
            <person name="Pisabarro A.G."/>
            <person name="Kuo A."/>
            <person name="Tritt A."/>
            <person name="Lipzen A."/>
            <person name="He G."/>
            <person name="Yan M."/>
            <person name="Ng V."/>
            <person name="Cullen D."/>
            <person name="Martin F."/>
            <person name="Rosso M.-N."/>
            <person name="Henrissat B."/>
            <person name="Hibbett D."/>
            <person name="Martinez A.T."/>
            <person name="Grigoriev I.V."/>
        </authorList>
    </citation>
    <scope>NUCLEOTIDE SEQUENCE</scope>
    <source>
        <strain evidence="1">CIRM-BRFM 674</strain>
    </source>
</reference>
<dbReference type="Proteomes" id="UP000807469">
    <property type="component" value="Unassembled WGS sequence"/>
</dbReference>
<keyword evidence="2" id="KW-1185">Reference proteome</keyword>
<dbReference type="AlphaFoldDB" id="A0A9P5YXF3"/>
<evidence type="ECO:0000313" key="1">
    <source>
        <dbReference type="EMBL" id="KAF9476445.1"/>
    </source>
</evidence>
<protein>
    <submittedName>
        <fullName evidence="1">Uncharacterized protein</fullName>
    </submittedName>
</protein>